<dbReference type="EMBL" id="LT158599">
    <property type="protein sequence ID" value="CVK34579.1"/>
    <property type="molecule type" value="Genomic_DNA"/>
</dbReference>
<dbReference type="Proteomes" id="UP000069850">
    <property type="component" value="Chromosome 1"/>
</dbReference>
<accession>A0A120N6V2</accession>
<organism evidence="1 2">
    <name type="scientific">Methanoculleus bourgensis</name>
    <dbReference type="NCBI Taxonomy" id="83986"/>
    <lineage>
        <taxon>Archaea</taxon>
        <taxon>Methanobacteriati</taxon>
        <taxon>Methanobacteriota</taxon>
        <taxon>Stenosarchaea group</taxon>
        <taxon>Methanomicrobia</taxon>
        <taxon>Methanomicrobiales</taxon>
        <taxon>Methanomicrobiaceae</taxon>
        <taxon>Methanoculleus</taxon>
    </lineage>
</organism>
<sequence>MVRTYSPGKWHAVYDITVKKEGC</sequence>
<name>A0A120N6V2_9EURY</name>
<dbReference type="KEGG" id="mema:MMAB1_3366"/>
<proteinExistence type="predicted"/>
<gene>
    <name evidence="1" type="ORF">MMAB1_3366</name>
</gene>
<evidence type="ECO:0000313" key="1">
    <source>
        <dbReference type="EMBL" id="CVK34579.1"/>
    </source>
</evidence>
<protein>
    <submittedName>
        <fullName evidence="1">Uncharacterized protein</fullName>
    </submittedName>
</protein>
<dbReference type="AlphaFoldDB" id="A0A120N6V2"/>
<evidence type="ECO:0000313" key="2">
    <source>
        <dbReference type="Proteomes" id="UP000069850"/>
    </source>
</evidence>
<reference evidence="1 2" key="1">
    <citation type="submission" date="2016-01" db="EMBL/GenBank/DDBJ databases">
        <authorList>
            <person name="Manzoor S."/>
        </authorList>
    </citation>
    <scope>NUCLEOTIDE SEQUENCE [LARGE SCALE GENOMIC DNA]</scope>
    <source>
        <strain evidence="1">Methanoculleus sp MAB1</strain>
    </source>
</reference>